<comment type="similarity">
    <text evidence="1 10">Belongs to the HAM1 NTPase family.</text>
</comment>
<feature type="binding site" evidence="10">
    <location>
        <position position="36"/>
    </location>
    <ligand>
        <name>Mg(2+)</name>
        <dbReference type="ChEBI" id="CHEBI:18420"/>
    </ligand>
</feature>
<gene>
    <name evidence="11" type="ORF">JF922_08995</name>
</gene>
<feature type="binding site" evidence="10">
    <location>
        <begin position="8"/>
        <end position="13"/>
    </location>
    <ligand>
        <name>substrate</name>
    </ligand>
</feature>
<dbReference type="Proteomes" id="UP000612893">
    <property type="component" value="Unassembled WGS sequence"/>
</dbReference>
<keyword evidence="12" id="KW-1185">Reference proteome</keyword>
<evidence type="ECO:0000256" key="3">
    <source>
        <dbReference type="ARBA" id="ARBA00022723"/>
    </source>
</evidence>
<organism evidence="11 12">
    <name type="scientific">Candidatus Nephthysia bennettiae</name>
    <dbReference type="NCBI Taxonomy" id="3127016"/>
    <lineage>
        <taxon>Bacteria</taxon>
        <taxon>Bacillati</taxon>
        <taxon>Candidatus Dormiibacterota</taxon>
        <taxon>Candidatus Dormibacteria</taxon>
        <taxon>Candidatus Dormibacterales</taxon>
        <taxon>Candidatus Dormibacteraceae</taxon>
        <taxon>Candidatus Nephthysia</taxon>
    </lineage>
</organism>
<keyword evidence="7 10" id="KW-0546">Nucleotide metabolism</keyword>
<feature type="active site" description="Proton acceptor" evidence="10">
    <location>
        <position position="65"/>
    </location>
</feature>
<dbReference type="CDD" id="cd00515">
    <property type="entry name" value="HAM1"/>
    <property type="match status" value="1"/>
</dbReference>
<keyword evidence="5 10" id="KW-0378">Hydrolase</keyword>
<feature type="binding site" evidence="10">
    <location>
        <begin position="144"/>
        <end position="147"/>
    </location>
    <ligand>
        <name>substrate</name>
    </ligand>
</feature>
<dbReference type="PANTHER" id="PTHR11067">
    <property type="entry name" value="INOSINE TRIPHOSPHATE PYROPHOSPHATASE/HAM1 PROTEIN"/>
    <property type="match status" value="1"/>
</dbReference>
<reference evidence="11" key="1">
    <citation type="submission" date="2020-10" db="EMBL/GenBank/DDBJ databases">
        <title>Ca. Dormibacterota MAGs.</title>
        <authorList>
            <person name="Montgomery K."/>
        </authorList>
    </citation>
    <scope>NUCLEOTIDE SEQUENCE [LARGE SCALE GENOMIC DNA]</scope>
    <source>
        <strain evidence="11">SC8812_S17_10</strain>
    </source>
</reference>
<evidence type="ECO:0000256" key="2">
    <source>
        <dbReference type="ARBA" id="ARBA00011738"/>
    </source>
</evidence>
<evidence type="ECO:0000256" key="9">
    <source>
        <dbReference type="ARBA" id="ARBA00052017"/>
    </source>
</evidence>
<comment type="subunit">
    <text evidence="2 10">Homodimer.</text>
</comment>
<comment type="function">
    <text evidence="10">Pyrophosphatase that catalyzes the hydrolysis of nucleoside triphosphates to their monophosphate derivatives, with a high preference for the non-canonical purine nucleotides XTP (xanthosine triphosphate), dITP (deoxyinosine triphosphate) and ITP. Seems to function as a house-cleaning enzyme that removes non-canonical purine nucleotides from the nucleotide pool, thus preventing their incorporation into DNA/RNA and avoiding chromosomal lesions.</text>
</comment>
<keyword evidence="6 10" id="KW-0460">Magnesium</keyword>
<evidence type="ECO:0000256" key="6">
    <source>
        <dbReference type="ARBA" id="ARBA00022842"/>
    </source>
</evidence>
<dbReference type="PANTHER" id="PTHR11067:SF9">
    <property type="entry name" value="INOSINE TRIPHOSPHATE PYROPHOSPHATASE"/>
    <property type="match status" value="1"/>
</dbReference>
<name>A0A934ND98_9BACT</name>
<comment type="catalytic activity">
    <reaction evidence="8 10">
        <text>dITP + H2O = dIMP + diphosphate + H(+)</text>
        <dbReference type="Rhea" id="RHEA:28342"/>
        <dbReference type="ChEBI" id="CHEBI:15377"/>
        <dbReference type="ChEBI" id="CHEBI:15378"/>
        <dbReference type="ChEBI" id="CHEBI:33019"/>
        <dbReference type="ChEBI" id="CHEBI:61194"/>
        <dbReference type="ChEBI" id="CHEBI:61382"/>
        <dbReference type="EC" id="3.6.1.66"/>
    </reaction>
</comment>
<evidence type="ECO:0000256" key="5">
    <source>
        <dbReference type="ARBA" id="ARBA00022801"/>
    </source>
</evidence>
<evidence type="ECO:0000256" key="4">
    <source>
        <dbReference type="ARBA" id="ARBA00022741"/>
    </source>
</evidence>
<dbReference type="InterPro" id="IPR002637">
    <property type="entry name" value="RdgB/HAM1"/>
</dbReference>
<evidence type="ECO:0000313" key="12">
    <source>
        <dbReference type="Proteomes" id="UP000612893"/>
    </source>
</evidence>
<dbReference type="Pfam" id="PF01725">
    <property type="entry name" value="Ham1p_like"/>
    <property type="match status" value="1"/>
</dbReference>
<dbReference type="InterPro" id="IPR029001">
    <property type="entry name" value="ITPase-like_fam"/>
</dbReference>
<protein>
    <recommendedName>
        <fullName evidence="10">dITP/XTP pyrophosphatase</fullName>
        <ecNumber evidence="10">3.6.1.66</ecNumber>
    </recommendedName>
    <alternativeName>
        <fullName evidence="10">Non-canonical purine NTP pyrophosphatase</fullName>
    </alternativeName>
    <alternativeName>
        <fullName evidence="10">Non-standard purine NTP pyrophosphatase</fullName>
    </alternativeName>
    <alternativeName>
        <fullName evidence="10">Nucleoside-triphosphate diphosphatase</fullName>
    </alternativeName>
    <alternativeName>
        <fullName evidence="10">Nucleoside-triphosphate pyrophosphatase</fullName>
        <shortName evidence="10">NTPase</shortName>
    </alternativeName>
</protein>
<dbReference type="GO" id="GO:0046872">
    <property type="term" value="F:metal ion binding"/>
    <property type="evidence" value="ECO:0007669"/>
    <property type="project" value="UniProtKB-KW"/>
</dbReference>
<dbReference type="EC" id="3.6.1.66" evidence="10"/>
<dbReference type="GO" id="GO:0036220">
    <property type="term" value="F:ITP diphosphatase activity"/>
    <property type="evidence" value="ECO:0007669"/>
    <property type="project" value="UniProtKB-UniRule"/>
</dbReference>
<dbReference type="GO" id="GO:0009146">
    <property type="term" value="P:purine nucleoside triphosphate catabolic process"/>
    <property type="evidence" value="ECO:0007669"/>
    <property type="project" value="UniProtKB-UniRule"/>
</dbReference>
<dbReference type="EMBL" id="JAEKNR010000100">
    <property type="protein sequence ID" value="MBJ7598207.1"/>
    <property type="molecule type" value="Genomic_DNA"/>
</dbReference>
<dbReference type="GO" id="GO:0000166">
    <property type="term" value="F:nucleotide binding"/>
    <property type="evidence" value="ECO:0007669"/>
    <property type="project" value="UniProtKB-KW"/>
</dbReference>
<keyword evidence="4 10" id="KW-0547">Nucleotide-binding</keyword>
<comment type="catalytic activity">
    <reaction evidence="10">
        <text>ITP + H2O = IMP + diphosphate + H(+)</text>
        <dbReference type="Rhea" id="RHEA:29399"/>
        <dbReference type="ChEBI" id="CHEBI:15377"/>
        <dbReference type="ChEBI" id="CHEBI:15378"/>
        <dbReference type="ChEBI" id="CHEBI:33019"/>
        <dbReference type="ChEBI" id="CHEBI:58053"/>
        <dbReference type="ChEBI" id="CHEBI:61402"/>
        <dbReference type="EC" id="3.6.1.66"/>
    </reaction>
</comment>
<evidence type="ECO:0000256" key="7">
    <source>
        <dbReference type="ARBA" id="ARBA00023080"/>
    </source>
</evidence>
<feature type="binding site" evidence="10">
    <location>
        <begin position="172"/>
        <end position="173"/>
    </location>
    <ligand>
        <name>substrate</name>
    </ligand>
</feature>
<evidence type="ECO:0000256" key="8">
    <source>
        <dbReference type="ARBA" id="ARBA00051875"/>
    </source>
</evidence>
<feature type="binding site" evidence="10">
    <location>
        <position position="167"/>
    </location>
    <ligand>
        <name>substrate</name>
    </ligand>
</feature>
<dbReference type="HAMAP" id="MF_01405">
    <property type="entry name" value="Non_canon_purine_NTPase"/>
    <property type="match status" value="1"/>
</dbReference>
<dbReference type="GO" id="GO:0035870">
    <property type="term" value="F:dITP diphosphatase activity"/>
    <property type="evidence" value="ECO:0007669"/>
    <property type="project" value="UniProtKB-UniRule"/>
</dbReference>
<dbReference type="GO" id="GO:0009117">
    <property type="term" value="P:nucleotide metabolic process"/>
    <property type="evidence" value="ECO:0007669"/>
    <property type="project" value="UniProtKB-KW"/>
</dbReference>
<dbReference type="FunFam" id="3.90.950.10:FF:000001">
    <property type="entry name" value="dITP/XTP pyrophosphatase"/>
    <property type="match status" value="1"/>
</dbReference>
<evidence type="ECO:0000313" key="11">
    <source>
        <dbReference type="EMBL" id="MBJ7598207.1"/>
    </source>
</evidence>
<dbReference type="SUPFAM" id="SSF52972">
    <property type="entry name" value="ITPase-like"/>
    <property type="match status" value="1"/>
</dbReference>
<keyword evidence="3 10" id="KW-0479">Metal-binding</keyword>
<evidence type="ECO:0000256" key="1">
    <source>
        <dbReference type="ARBA" id="ARBA00008023"/>
    </source>
</evidence>
<comment type="cofactor">
    <cofactor evidence="10">
        <name>Mg(2+)</name>
        <dbReference type="ChEBI" id="CHEBI:18420"/>
    </cofactor>
    <text evidence="10">Binds 1 Mg(2+) ion per subunit.</text>
</comment>
<comment type="caution">
    <text evidence="11">The sequence shown here is derived from an EMBL/GenBank/DDBJ whole genome shotgun (WGS) entry which is preliminary data.</text>
</comment>
<dbReference type="RefSeq" id="WP_338201100.1">
    <property type="nucleotide sequence ID" value="NZ_JAEKNR010000100.1"/>
</dbReference>
<proteinExistence type="inferred from homology"/>
<evidence type="ECO:0000256" key="10">
    <source>
        <dbReference type="HAMAP-Rule" id="MF_01405"/>
    </source>
</evidence>
<sequence>MARLLIASGNPGKLREYGRLLAGSGLELVGREPAVEETEGTYVGNAVQKAEAVATLTGAPALGDDSGLEVEALGGFPGLRSARLAGTQEERHRILFERLTGVPRPWRARFVCSVALAVPGQPTRSFTGECGGELVEPRSGGRGFGYDPVFFVPEVGRTFDEMEPDEKDRWSHRAAALLALLDSGALAAVR</sequence>
<dbReference type="AlphaFoldDB" id="A0A934ND98"/>
<comment type="catalytic activity">
    <reaction evidence="9 10">
        <text>XTP + H2O = XMP + diphosphate + H(+)</text>
        <dbReference type="Rhea" id="RHEA:28610"/>
        <dbReference type="ChEBI" id="CHEBI:15377"/>
        <dbReference type="ChEBI" id="CHEBI:15378"/>
        <dbReference type="ChEBI" id="CHEBI:33019"/>
        <dbReference type="ChEBI" id="CHEBI:57464"/>
        <dbReference type="ChEBI" id="CHEBI:61314"/>
        <dbReference type="EC" id="3.6.1.66"/>
    </reaction>
</comment>
<feature type="binding site" evidence="10">
    <location>
        <position position="66"/>
    </location>
    <ligand>
        <name>substrate</name>
    </ligand>
</feature>
<accession>A0A934ND98</accession>
<dbReference type="GO" id="GO:0036222">
    <property type="term" value="F:XTP diphosphatase activity"/>
    <property type="evidence" value="ECO:0007669"/>
    <property type="project" value="UniProtKB-UniRule"/>
</dbReference>
<dbReference type="InterPro" id="IPR020922">
    <property type="entry name" value="dITP/XTP_pyrophosphatase"/>
</dbReference>
<dbReference type="Gene3D" id="3.90.950.10">
    <property type="match status" value="1"/>
</dbReference>
<feature type="binding site" evidence="10">
    <location>
        <position position="65"/>
    </location>
    <ligand>
        <name>Mg(2+)</name>
        <dbReference type="ChEBI" id="CHEBI:18420"/>
    </ligand>
</feature>